<proteinExistence type="predicted"/>
<organism evidence="1 2">
    <name type="scientific">Candidatus Propionivibrio aalborgensis</name>
    <dbReference type="NCBI Taxonomy" id="1860101"/>
    <lineage>
        <taxon>Bacteria</taxon>
        <taxon>Pseudomonadati</taxon>
        <taxon>Pseudomonadota</taxon>
        <taxon>Betaproteobacteria</taxon>
        <taxon>Rhodocyclales</taxon>
        <taxon>Rhodocyclaceae</taxon>
        <taxon>Propionivibrio</taxon>
    </lineage>
</organism>
<dbReference type="Proteomes" id="UP000199600">
    <property type="component" value="Unassembled WGS sequence"/>
</dbReference>
<gene>
    <name evidence="1" type="ORF">PROAA_3040002</name>
</gene>
<evidence type="ECO:0000313" key="2">
    <source>
        <dbReference type="Proteomes" id="UP000199600"/>
    </source>
</evidence>
<accession>A0A1A8XVN5</accession>
<sequence length="43" mass="5138">MLFFDDRLDTPLGEFNTRFTDAEGALLGQYISQYIAIKYYYYN</sequence>
<dbReference type="EMBL" id="FLQY01000229">
    <property type="protein sequence ID" value="SBT09085.1"/>
    <property type="molecule type" value="Genomic_DNA"/>
</dbReference>
<evidence type="ECO:0000313" key="1">
    <source>
        <dbReference type="EMBL" id="SBT09085.1"/>
    </source>
</evidence>
<reference evidence="1 2" key="1">
    <citation type="submission" date="2016-06" db="EMBL/GenBank/DDBJ databases">
        <authorList>
            <person name="Kjaerup R.B."/>
            <person name="Dalgaard T.S."/>
            <person name="Juul-Madsen H.R."/>
        </authorList>
    </citation>
    <scope>NUCLEOTIDE SEQUENCE [LARGE SCALE GENOMIC DNA]</scope>
    <source>
        <strain evidence="1">2</strain>
    </source>
</reference>
<dbReference type="AlphaFoldDB" id="A0A1A8XVN5"/>
<protein>
    <submittedName>
        <fullName evidence="1">Uncharacterized protein</fullName>
    </submittedName>
</protein>
<name>A0A1A8XVN5_9RHOO</name>
<keyword evidence="2" id="KW-1185">Reference proteome</keyword>